<keyword evidence="3 10" id="KW-0813">Transport</keyword>
<dbReference type="PANTHER" id="PTHR34182">
    <property type="entry name" value="PROTEIN-EXPORT MEMBRANE PROTEIN SECG"/>
    <property type="match status" value="1"/>
</dbReference>
<dbReference type="STRING" id="29341.RSJ17_15170"/>
<evidence type="ECO:0000313" key="11">
    <source>
        <dbReference type="EMBL" id="KIE46349.1"/>
    </source>
</evidence>
<evidence type="ECO:0000256" key="10">
    <source>
        <dbReference type="RuleBase" id="RU365087"/>
    </source>
</evidence>
<evidence type="ECO:0000256" key="5">
    <source>
        <dbReference type="ARBA" id="ARBA00022692"/>
    </source>
</evidence>
<accession>A0A0C1U0L0</accession>
<dbReference type="PANTHER" id="PTHR34182:SF1">
    <property type="entry name" value="PROTEIN-EXPORT MEMBRANE PROTEIN SECG"/>
    <property type="match status" value="1"/>
</dbReference>
<dbReference type="Pfam" id="PF03840">
    <property type="entry name" value="SecG"/>
    <property type="match status" value="1"/>
</dbReference>
<comment type="function">
    <text evidence="10">Involved in protein export. Participates in an early event of protein translocation.</text>
</comment>
<evidence type="ECO:0000256" key="8">
    <source>
        <dbReference type="ARBA" id="ARBA00023010"/>
    </source>
</evidence>
<comment type="caution">
    <text evidence="11">The sequence shown here is derived from an EMBL/GenBank/DDBJ whole genome shotgun (WGS) entry which is preliminary data.</text>
</comment>
<dbReference type="GO" id="GO:0009306">
    <property type="term" value="P:protein secretion"/>
    <property type="evidence" value="ECO:0007669"/>
    <property type="project" value="UniProtKB-UniRule"/>
</dbReference>
<evidence type="ECO:0000256" key="1">
    <source>
        <dbReference type="ARBA" id="ARBA00004651"/>
    </source>
</evidence>
<gene>
    <name evidence="11" type="primary">secG</name>
    <name evidence="11" type="ORF">U732_2072</name>
</gene>
<dbReference type="OrthoDB" id="1708246at2"/>
<protein>
    <recommendedName>
        <fullName evidence="10">Protein-export membrane protein SecG</fullName>
    </recommendedName>
</protein>
<dbReference type="NCBIfam" id="TIGR00810">
    <property type="entry name" value="secG"/>
    <property type="match status" value="1"/>
</dbReference>
<dbReference type="PRINTS" id="PR01651">
    <property type="entry name" value="SECGEXPORT"/>
</dbReference>
<dbReference type="GO" id="GO:0005886">
    <property type="term" value="C:plasma membrane"/>
    <property type="evidence" value="ECO:0007669"/>
    <property type="project" value="UniProtKB-SubCell"/>
</dbReference>
<evidence type="ECO:0000256" key="4">
    <source>
        <dbReference type="ARBA" id="ARBA00022475"/>
    </source>
</evidence>
<keyword evidence="6 10" id="KW-0653">Protein transport</keyword>
<keyword evidence="5 10" id="KW-0812">Transmembrane</keyword>
<comment type="subcellular location">
    <subcellularLocation>
        <location evidence="1 10">Cell membrane</location>
        <topology evidence="1 10">Multi-pass membrane protein</topology>
    </subcellularLocation>
</comment>
<evidence type="ECO:0000256" key="2">
    <source>
        <dbReference type="ARBA" id="ARBA00008445"/>
    </source>
</evidence>
<keyword evidence="9 10" id="KW-0472">Membrane</keyword>
<evidence type="ECO:0000256" key="6">
    <source>
        <dbReference type="ARBA" id="ARBA00022927"/>
    </source>
</evidence>
<keyword evidence="12" id="KW-1185">Reference proteome</keyword>
<dbReference type="RefSeq" id="WP_039634098.1">
    <property type="nucleotide sequence ID" value="NZ_AYSO01000017.1"/>
</dbReference>
<keyword evidence="4 10" id="KW-1003">Cell membrane</keyword>
<reference evidence="11 12" key="1">
    <citation type="journal article" date="2015" name="Infect. Genet. Evol.">
        <title>Genomic sequences of six botulinum neurotoxin-producing strains representing three clostridial species illustrate the mobility and diversity of botulinum neurotoxin genes.</title>
        <authorList>
            <person name="Smith T.J."/>
            <person name="Hill K.K."/>
            <person name="Xie G."/>
            <person name="Foley B.T."/>
            <person name="Williamson C.H."/>
            <person name="Foster J.T."/>
            <person name="Johnson S.L."/>
            <person name="Chertkov O."/>
            <person name="Teshima H."/>
            <person name="Gibbons H.S."/>
            <person name="Johnsky L.A."/>
            <person name="Karavis M.A."/>
            <person name="Smith L.A."/>
        </authorList>
    </citation>
    <scope>NUCLEOTIDE SEQUENCE [LARGE SCALE GENOMIC DNA]</scope>
    <source>
        <strain evidence="11 12">CDC 2741</strain>
    </source>
</reference>
<evidence type="ECO:0000256" key="7">
    <source>
        <dbReference type="ARBA" id="ARBA00022989"/>
    </source>
</evidence>
<dbReference type="InterPro" id="IPR004692">
    <property type="entry name" value="SecG"/>
</dbReference>
<name>A0A0C1U0L0_9CLOT</name>
<dbReference type="AlphaFoldDB" id="A0A0C1U0L0"/>
<keyword evidence="8 10" id="KW-0811">Translocation</keyword>
<evidence type="ECO:0000256" key="9">
    <source>
        <dbReference type="ARBA" id="ARBA00023136"/>
    </source>
</evidence>
<dbReference type="EMBL" id="AYSO01000017">
    <property type="protein sequence ID" value="KIE46349.1"/>
    <property type="molecule type" value="Genomic_DNA"/>
</dbReference>
<evidence type="ECO:0000256" key="3">
    <source>
        <dbReference type="ARBA" id="ARBA00022448"/>
    </source>
</evidence>
<sequence>MKNALLIVQIISAIVVIVSILLQPSKGNGIQGLVSGSSDTFYSKNKTKTKESFLMKLTIVSAVIFVISITLINMNL</sequence>
<proteinExistence type="inferred from homology"/>
<keyword evidence="7 10" id="KW-1133">Transmembrane helix</keyword>
<dbReference type="GO" id="GO:0015450">
    <property type="term" value="F:protein-transporting ATPase activity"/>
    <property type="evidence" value="ECO:0007669"/>
    <property type="project" value="UniProtKB-UniRule"/>
</dbReference>
<comment type="similarity">
    <text evidence="2 10">Belongs to the SecG family.</text>
</comment>
<organism evidence="11 12">
    <name type="scientific">Clostridium argentinense CDC 2741</name>
    <dbReference type="NCBI Taxonomy" id="1418104"/>
    <lineage>
        <taxon>Bacteria</taxon>
        <taxon>Bacillati</taxon>
        <taxon>Bacillota</taxon>
        <taxon>Clostridia</taxon>
        <taxon>Eubacteriales</taxon>
        <taxon>Clostridiaceae</taxon>
        <taxon>Clostridium</taxon>
    </lineage>
</organism>
<feature type="transmembrane region" description="Helical" evidence="10">
    <location>
        <begin position="53"/>
        <end position="72"/>
    </location>
</feature>
<dbReference type="Proteomes" id="UP000031366">
    <property type="component" value="Unassembled WGS sequence"/>
</dbReference>
<dbReference type="GO" id="GO:0065002">
    <property type="term" value="P:intracellular protein transmembrane transport"/>
    <property type="evidence" value="ECO:0007669"/>
    <property type="project" value="TreeGrafter"/>
</dbReference>
<comment type="caution">
    <text evidence="10">Lacks conserved residue(s) required for the propagation of feature annotation.</text>
</comment>
<dbReference type="GO" id="GO:0043952">
    <property type="term" value="P:protein transport by the Sec complex"/>
    <property type="evidence" value="ECO:0007669"/>
    <property type="project" value="TreeGrafter"/>
</dbReference>
<evidence type="ECO:0000313" key="12">
    <source>
        <dbReference type="Proteomes" id="UP000031366"/>
    </source>
</evidence>